<dbReference type="Proteomes" id="UP000318815">
    <property type="component" value="Unassembled WGS sequence"/>
</dbReference>
<name>A0A5C6LNH4_9BACT</name>
<proteinExistence type="predicted"/>
<organism evidence="1 2">
    <name type="scientific">Chitinophaga pinensis</name>
    <dbReference type="NCBI Taxonomy" id="79329"/>
    <lineage>
        <taxon>Bacteria</taxon>
        <taxon>Pseudomonadati</taxon>
        <taxon>Bacteroidota</taxon>
        <taxon>Chitinophagia</taxon>
        <taxon>Chitinophagales</taxon>
        <taxon>Chitinophagaceae</taxon>
        <taxon>Chitinophaga</taxon>
    </lineage>
</organism>
<dbReference type="SUPFAM" id="SSF51735">
    <property type="entry name" value="NAD(P)-binding Rossmann-fold domains"/>
    <property type="match status" value="1"/>
</dbReference>
<accession>A0A5C6LNH4</accession>
<gene>
    <name evidence="1" type="ORF">FEF09_23450</name>
</gene>
<comment type="caution">
    <text evidence="1">The sequence shown here is derived from an EMBL/GenBank/DDBJ whole genome shotgun (WGS) entry which is preliminary data.</text>
</comment>
<evidence type="ECO:0000313" key="1">
    <source>
        <dbReference type="EMBL" id="TWV96240.1"/>
    </source>
</evidence>
<dbReference type="GO" id="GO:0004029">
    <property type="term" value="F:aldehyde dehydrogenase (NAD+) activity"/>
    <property type="evidence" value="ECO:0007669"/>
    <property type="project" value="TreeGrafter"/>
</dbReference>
<dbReference type="AlphaFoldDB" id="A0A5C6LNH4"/>
<keyword evidence="2" id="KW-1185">Reference proteome</keyword>
<dbReference type="PANTHER" id="PTHR48079:SF6">
    <property type="entry name" value="NAD(P)-BINDING DOMAIN-CONTAINING PROTEIN-RELATED"/>
    <property type="match status" value="1"/>
</dbReference>
<sequence length="280" mass="30801">MSKAPTNTISILGCGWLGLPLAIHLVKEGCAVKGSVTSEDKMDELAQQQIQPYQVMITEAGIESNDIAGFLESEILIINFPPSRREDVVLYHQAQMAHLVKAIETSPVQKVLFISSTSVYPDVNGEVFEHETATPSKGSGKALLAVEKMLRTNLRFMTTVVRFAGLIGYDRMPGRFLAGKKNVENGDAPINVIHQDDCIGIITGIIRLQAWGDVFNACADEHPTRREYYTKAAAIAGLELPTFAATADPHFKIINADKIKQRLDYSFKYPDPVQLLQTGI</sequence>
<dbReference type="Gene3D" id="3.40.50.720">
    <property type="entry name" value="NAD(P)-binding Rossmann-like Domain"/>
    <property type="match status" value="1"/>
</dbReference>
<protein>
    <submittedName>
        <fullName evidence="1">SDR family oxidoreductase</fullName>
    </submittedName>
</protein>
<dbReference type="InterPro" id="IPR051783">
    <property type="entry name" value="NAD(P)-dependent_oxidoreduct"/>
</dbReference>
<dbReference type="RefSeq" id="WP_146307360.1">
    <property type="nucleotide sequence ID" value="NZ_VOHS01000035.1"/>
</dbReference>
<dbReference type="PANTHER" id="PTHR48079">
    <property type="entry name" value="PROTEIN YEEZ"/>
    <property type="match status" value="1"/>
</dbReference>
<reference evidence="1 2" key="1">
    <citation type="submission" date="2019-08" db="EMBL/GenBank/DDBJ databases">
        <title>Whole genome sequencing of chitin degrading bacteria Chitinophaga pinensis YS16.</title>
        <authorList>
            <person name="Singh R.P."/>
            <person name="Manchanda G."/>
            <person name="Maurya I.K."/>
            <person name="Joshi N.K."/>
            <person name="Srivastava A.K."/>
        </authorList>
    </citation>
    <scope>NUCLEOTIDE SEQUENCE [LARGE SCALE GENOMIC DNA]</scope>
    <source>
        <strain evidence="1 2">YS-16</strain>
    </source>
</reference>
<dbReference type="InterPro" id="IPR036291">
    <property type="entry name" value="NAD(P)-bd_dom_sf"/>
</dbReference>
<dbReference type="CDD" id="cd05266">
    <property type="entry name" value="SDR_a4"/>
    <property type="match status" value="1"/>
</dbReference>
<dbReference type="OrthoDB" id="751203at2"/>
<dbReference type="GO" id="GO:0005737">
    <property type="term" value="C:cytoplasm"/>
    <property type="evidence" value="ECO:0007669"/>
    <property type="project" value="TreeGrafter"/>
</dbReference>
<evidence type="ECO:0000313" key="2">
    <source>
        <dbReference type="Proteomes" id="UP000318815"/>
    </source>
</evidence>
<dbReference type="EMBL" id="VOHS01000035">
    <property type="protein sequence ID" value="TWV96240.1"/>
    <property type="molecule type" value="Genomic_DNA"/>
</dbReference>